<protein>
    <submittedName>
        <fullName evidence="1">Uncharacterized protein</fullName>
    </submittedName>
</protein>
<evidence type="ECO:0000313" key="1">
    <source>
        <dbReference type="EMBL" id="ORZ32921.1"/>
    </source>
</evidence>
<comment type="caution">
    <text evidence="1">The sequence shown here is derived from an EMBL/GenBank/DDBJ whole genome shotgun (WGS) entry which is preliminary data.</text>
</comment>
<dbReference type="AlphaFoldDB" id="A0A1Y2HGB4"/>
<evidence type="ECO:0000313" key="2">
    <source>
        <dbReference type="Proteomes" id="UP000193411"/>
    </source>
</evidence>
<gene>
    <name evidence="1" type="ORF">BCR44DRAFT_1222577</name>
</gene>
<keyword evidence="2" id="KW-1185">Reference proteome</keyword>
<reference evidence="1 2" key="1">
    <citation type="submission" date="2016-07" db="EMBL/GenBank/DDBJ databases">
        <title>Pervasive Adenine N6-methylation of Active Genes in Fungi.</title>
        <authorList>
            <consortium name="DOE Joint Genome Institute"/>
            <person name="Mondo S.J."/>
            <person name="Dannebaum R.O."/>
            <person name="Kuo R.C."/>
            <person name="Labutti K."/>
            <person name="Haridas S."/>
            <person name="Kuo A."/>
            <person name="Salamov A."/>
            <person name="Ahrendt S.R."/>
            <person name="Lipzen A."/>
            <person name="Sullivan W."/>
            <person name="Andreopoulos W.B."/>
            <person name="Clum A."/>
            <person name="Lindquist E."/>
            <person name="Daum C."/>
            <person name="Ramamoorthy G.K."/>
            <person name="Gryganskyi A."/>
            <person name="Culley D."/>
            <person name="Magnuson J.K."/>
            <person name="James T.Y."/>
            <person name="O'Malley M.A."/>
            <person name="Stajich J.E."/>
            <person name="Spatafora J.W."/>
            <person name="Visel A."/>
            <person name="Grigoriev I.V."/>
        </authorList>
    </citation>
    <scope>NUCLEOTIDE SEQUENCE [LARGE SCALE GENOMIC DNA]</scope>
    <source>
        <strain evidence="1 2">PL171</strain>
    </source>
</reference>
<organism evidence="1 2">
    <name type="scientific">Catenaria anguillulae PL171</name>
    <dbReference type="NCBI Taxonomy" id="765915"/>
    <lineage>
        <taxon>Eukaryota</taxon>
        <taxon>Fungi</taxon>
        <taxon>Fungi incertae sedis</taxon>
        <taxon>Blastocladiomycota</taxon>
        <taxon>Blastocladiomycetes</taxon>
        <taxon>Blastocladiales</taxon>
        <taxon>Catenariaceae</taxon>
        <taxon>Catenaria</taxon>
    </lineage>
</organism>
<dbReference type="EMBL" id="MCFL01000040">
    <property type="protein sequence ID" value="ORZ32921.1"/>
    <property type="molecule type" value="Genomic_DNA"/>
</dbReference>
<proteinExistence type="predicted"/>
<dbReference type="Proteomes" id="UP000193411">
    <property type="component" value="Unassembled WGS sequence"/>
</dbReference>
<sequence length="85" mass="9848">MTMKTRMRMRTSSMRMCRMMTFTVRTSTISMVAMTTQILGGAIPSRALVVMIRTWKRSNLAMMITMRGQERKNDAQSELVHQDLD</sequence>
<name>A0A1Y2HGB4_9FUNG</name>
<accession>A0A1Y2HGB4</accession>